<protein>
    <recommendedName>
        <fullName evidence="2">YdbS-like PH domain-containing protein</fullName>
    </recommendedName>
</protein>
<keyword evidence="1" id="KW-1133">Transmembrane helix</keyword>
<evidence type="ECO:0000256" key="1">
    <source>
        <dbReference type="SAM" id="Phobius"/>
    </source>
</evidence>
<organism evidence="3">
    <name type="scientific">uncultured Campylobacterales bacterium</name>
    <dbReference type="NCBI Taxonomy" id="352960"/>
    <lineage>
        <taxon>Bacteria</taxon>
        <taxon>Pseudomonadati</taxon>
        <taxon>Campylobacterota</taxon>
        <taxon>Epsilonproteobacteria</taxon>
        <taxon>Campylobacterales</taxon>
        <taxon>environmental samples</taxon>
    </lineage>
</organism>
<gene>
    <name evidence="3" type="ORF">HELGO_WM39856</name>
</gene>
<feature type="transmembrane region" description="Helical" evidence="1">
    <location>
        <begin position="20"/>
        <end position="44"/>
    </location>
</feature>
<sequence length="143" mass="16901">MEKKQEEILYELQPSQVVFLGGYILCALVFFLIIPIFILLYNYLIIKTTKYIISTQRIRLRYGIINKITDEIELYRILDYKVREPFWMRIFGLANIELTTMDQSHPIFVLSGIRDAEKIITQIREYSEVAKSTSRVSEIDIGR</sequence>
<keyword evidence="1" id="KW-0812">Transmembrane</keyword>
<evidence type="ECO:0000259" key="2">
    <source>
        <dbReference type="Pfam" id="PF03703"/>
    </source>
</evidence>
<name>A0A6S6SQD2_9BACT</name>
<dbReference type="AlphaFoldDB" id="A0A6S6SQD2"/>
<keyword evidence="1" id="KW-0472">Membrane</keyword>
<dbReference type="PANTHER" id="PTHR37938:SF1">
    <property type="entry name" value="BLL0215 PROTEIN"/>
    <property type="match status" value="1"/>
</dbReference>
<dbReference type="Pfam" id="PF03703">
    <property type="entry name" value="bPH_2"/>
    <property type="match status" value="1"/>
</dbReference>
<proteinExistence type="predicted"/>
<dbReference type="EMBL" id="CACVAW010000029">
    <property type="protein sequence ID" value="CAA6807760.1"/>
    <property type="molecule type" value="Genomic_DNA"/>
</dbReference>
<dbReference type="InterPro" id="IPR005182">
    <property type="entry name" value="YdbS-like_PH"/>
</dbReference>
<dbReference type="PANTHER" id="PTHR37938">
    <property type="entry name" value="BLL0215 PROTEIN"/>
    <property type="match status" value="1"/>
</dbReference>
<evidence type="ECO:0000313" key="3">
    <source>
        <dbReference type="EMBL" id="CAA6807760.1"/>
    </source>
</evidence>
<accession>A0A6S6SQD2</accession>
<reference evidence="3" key="1">
    <citation type="submission" date="2020-01" db="EMBL/GenBank/DDBJ databases">
        <authorList>
            <person name="Meier V. D."/>
            <person name="Meier V D."/>
        </authorList>
    </citation>
    <scope>NUCLEOTIDE SEQUENCE</scope>
    <source>
        <strain evidence="3">HLG_WM_MAG_12</strain>
    </source>
</reference>
<feature type="domain" description="YdbS-like PH" evidence="2">
    <location>
        <begin position="47"/>
        <end position="123"/>
    </location>
</feature>